<gene>
    <name evidence="1" type="ORF">E2C01_060195</name>
</gene>
<accession>A0A5B7H4K9</accession>
<dbReference type="EMBL" id="VSRR010024199">
    <property type="protein sequence ID" value="MPC66052.1"/>
    <property type="molecule type" value="Genomic_DNA"/>
</dbReference>
<sequence>MEISTFYKDGNNLPFIPTQKGVRLRTLYCLVHHFKDIGLENQSLYNAKAIVIIAEVRPPTRRIHSRRMRLWQVRI</sequence>
<proteinExistence type="predicted"/>
<evidence type="ECO:0000313" key="1">
    <source>
        <dbReference type="EMBL" id="MPC66052.1"/>
    </source>
</evidence>
<dbReference type="Proteomes" id="UP000324222">
    <property type="component" value="Unassembled WGS sequence"/>
</dbReference>
<keyword evidence="2" id="KW-1185">Reference proteome</keyword>
<comment type="caution">
    <text evidence="1">The sequence shown here is derived from an EMBL/GenBank/DDBJ whole genome shotgun (WGS) entry which is preliminary data.</text>
</comment>
<protein>
    <submittedName>
        <fullName evidence="1">Uncharacterized protein</fullName>
    </submittedName>
</protein>
<dbReference type="AlphaFoldDB" id="A0A5B7H4K9"/>
<organism evidence="1 2">
    <name type="scientific">Portunus trituberculatus</name>
    <name type="common">Swimming crab</name>
    <name type="synonym">Neptunus trituberculatus</name>
    <dbReference type="NCBI Taxonomy" id="210409"/>
    <lineage>
        <taxon>Eukaryota</taxon>
        <taxon>Metazoa</taxon>
        <taxon>Ecdysozoa</taxon>
        <taxon>Arthropoda</taxon>
        <taxon>Crustacea</taxon>
        <taxon>Multicrustacea</taxon>
        <taxon>Malacostraca</taxon>
        <taxon>Eumalacostraca</taxon>
        <taxon>Eucarida</taxon>
        <taxon>Decapoda</taxon>
        <taxon>Pleocyemata</taxon>
        <taxon>Brachyura</taxon>
        <taxon>Eubrachyura</taxon>
        <taxon>Portunoidea</taxon>
        <taxon>Portunidae</taxon>
        <taxon>Portuninae</taxon>
        <taxon>Portunus</taxon>
    </lineage>
</organism>
<name>A0A5B7H4K9_PORTR</name>
<evidence type="ECO:0000313" key="2">
    <source>
        <dbReference type="Proteomes" id="UP000324222"/>
    </source>
</evidence>
<reference evidence="1 2" key="1">
    <citation type="submission" date="2019-05" db="EMBL/GenBank/DDBJ databases">
        <title>Another draft genome of Portunus trituberculatus and its Hox gene families provides insights of decapod evolution.</title>
        <authorList>
            <person name="Jeong J.-H."/>
            <person name="Song I."/>
            <person name="Kim S."/>
            <person name="Choi T."/>
            <person name="Kim D."/>
            <person name="Ryu S."/>
            <person name="Kim W."/>
        </authorList>
    </citation>
    <scope>NUCLEOTIDE SEQUENCE [LARGE SCALE GENOMIC DNA]</scope>
    <source>
        <tissue evidence="1">Muscle</tissue>
    </source>
</reference>